<evidence type="ECO:0000256" key="1">
    <source>
        <dbReference type="PROSITE-ProRule" id="PRU00290"/>
    </source>
</evidence>
<reference evidence="5" key="1">
    <citation type="journal article" date="2015" name="PLoS Genet.">
        <title>Genome Sequence and Transcriptome Analyses of Chrysochromulina tobin: Metabolic Tools for Enhanced Algal Fitness in the Prominent Order Prymnesiales (Haptophyceae).</title>
        <authorList>
            <person name="Hovde B.T."/>
            <person name="Deodato C.R."/>
            <person name="Hunsperger H.M."/>
            <person name="Ryken S.A."/>
            <person name="Yost W."/>
            <person name="Jha R.K."/>
            <person name="Patterson J."/>
            <person name="Monnat R.J. Jr."/>
            <person name="Barlow S.B."/>
            <person name="Starkenburg S.R."/>
            <person name="Cattolico R.A."/>
        </authorList>
    </citation>
    <scope>NUCLEOTIDE SEQUENCE</scope>
    <source>
        <strain evidence="5">CCMP291</strain>
    </source>
</reference>
<proteinExistence type="predicted"/>
<keyword evidence="5" id="KW-1185">Reference proteome</keyword>
<dbReference type="InterPro" id="IPR042855">
    <property type="entry name" value="V_SNARE_CC"/>
</dbReference>
<feature type="domain" description="V-SNARE coiled-coil homology" evidence="3">
    <location>
        <begin position="22"/>
        <end position="82"/>
    </location>
</feature>
<dbReference type="Gene3D" id="1.20.5.110">
    <property type="match status" value="1"/>
</dbReference>
<dbReference type="PROSITE" id="PS50892">
    <property type="entry name" value="V_SNARE"/>
    <property type="match status" value="1"/>
</dbReference>
<dbReference type="SUPFAM" id="SSF58038">
    <property type="entry name" value="SNARE fusion complex"/>
    <property type="match status" value="1"/>
</dbReference>
<dbReference type="Pfam" id="PF00957">
    <property type="entry name" value="Synaptobrevin"/>
    <property type="match status" value="1"/>
</dbReference>
<comment type="caution">
    <text evidence="4">The sequence shown here is derived from an EMBL/GenBank/DDBJ whole genome shotgun (WGS) entry which is preliminary data.</text>
</comment>
<dbReference type="PRINTS" id="PR00219">
    <property type="entry name" value="SYNAPTOBREVN"/>
</dbReference>
<keyword evidence="2" id="KW-1133">Transmembrane helix</keyword>
<accession>A0A0M0JN03</accession>
<evidence type="ECO:0000313" key="4">
    <source>
        <dbReference type="EMBL" id="KOO27885.1"/>
    </source>
</evidence>
<evidence type="ECO:0000256" key="2">
    <source>
        <dbReference type="SAM" id="Phobius"/>
    </source>
</evidence>
<name>A0A0M0JN03_9EUKA</name>
<dbReference type="CDD" id="cd15843">
    <property type="entry name" value="R-SNARE"/>
    <property type="match status" value="1"/>
</dbReference>
<feature type="transmembrane region" description="Helical" evidence="2">
    <location>
        <begin position="88"/>
        <end position="107"/>
    </location>
</feature>
<gene>
    <name evidence="4" type="ORF">Ctob_010296</name>
</gene>
<keyword evidence="2" id="KW-0472">Membrane</keyword>
<dbReference type="Proteomes" id="UP000037460">
    <property type="component" value="Unassembled WGS sequence"/>
</dbReference>
<protein>
    <recommendedName>
        <fullName evidence="3">V-SNARE coiled-coil homology domain-containing protein</fullName>
    </recommendedName>
</protein>
<dbReference type="PANTHER" id="PTHR45701">
    <property type="entry name" value="SYNAPTOBREVIN FAMILY MEMBER"/>
    <property type="match status" value="1"/>
</dbReference>
<dbReference type="InterPro" id="IPR001388">
    <property type="entry name" value="Synaptobrevin-like"/>
</dbReference>
<evidence type="ECO:0000259" key="3">
    <source>
        <dbReference type="PROSITE" id="PS50892"/>
    </source>
</evidence>
<dbReference type="EMBL" id="JWZX01002649">
    <property type="protein sequence ID" value="KOO27885.1"/>
    <property type="molecule type" value="Genomic_DNA"/>
</dbReference>
<dbReference type="GO" id="GO:0016020">
    <property type="term" value="C:membrane"/>
    <property type="evidence" value="ECO:0007669"/>
    <property type="project" value="InterPro"/>
</dbReference>
<sequence length="116" mass="12820">MPPREYGPATGLNSNQAYKADPIGKVQAQVDQVKITMRENVEVMVTNMERTAQLEDKSAALATQARAFHSTSKATRRHMWCQLLKQRMLLGGVCLTVVIILILWIAGSMGAFNSKS</sequence>
<organism evidence="4 5">
    <name type="scientific">Chrysochromulina tobinii</name>
    <dbReference type="NCBI Taxonomy" id="1460289"/>
    <lineage>
        <taxon>Eukaryota</taxon>
        <taxon>Haptista</taxon>
        <taxon>Haptophyta</taxon>
        <taxon>Prymnesiophyceae</taxon>
        <taxon>Prymnesiales</taxon>
        <taxon>Chrysochromulinaceae</taxon>
        <taxon>Chrysochromulina</taxon>
    </lineage>
</organism>
<evidence type="ECO:0000313" key="5">
    <source>
        <dbReference type="Proteomes" id="UP000037460"/>
    </source>
</evidence>
<dbReference type="GO" id="GO:0016192">
    <property type="term" value="P:vesicle-mediated transport"/>
    <property type="evidence" value="ECO:0007669"/>
    <property type="project" value="InterPro"/>
</dbReference>
<dbReference type="AlphaFoldDB" id="A0A0M0JN03"/>
<keyword evidence="1" id="KW-0175">Coiled coil</keyword>
<dbReference type="OrthoDB" id="190375at2759"/>
<dbReference type="InterPro" id="IPR016444">
    <property type="entry name" value="Synaptobrevin/VAMP"/>
</dbReference>
<keyword evidence="2" id="KW-0812">Transmembrane</keyword>